<sequence>MSELTTKLKSKIPIWMYVPMIVSLLSLAVTLMDTPLASCSPISFLQFKSTSWMAVTVFVLALVFAIQYSLARKAHETKTQEIMALLPHLVCILVLIYIACWLIYMKHSLASCFPEDFSPSNLSLMAGHAFILVLDVALHWWAGYGDFVDAVEFYLPAIEAAVDLRDLMAAAREDYDKHVQLLRDKLGEYRAFYNNVVNSEGFGGDSYQKLTALQETISRSMTELKTMNTTYPCAQQSDKDK</sequence>
<organism evidence="2 3">
    <name type="scientific">Rhodocollybia butyracea</name>
    <dbReference type="NCBI Taxonomy" id="206335"/>
    <lineage>
        <taxon>Eukaryota</taxon>
        <taxon>Fungi</taxon>
        <taxon>Dikarya</taxon>
        <taxon>Basidiomycota</taxon>
        <taxon>Agaricomycotina</taxon>
        <taxon>Agaricomycetes</taxon>
        <taxon>Agaricomycetidae</taxon>
        <taxon>Agaricales</taxon>
        <taxon>Marasmiineae</taxon>
        <taxon>Omphalotaceae</taxon>
        <taxon>Rhodocollybia</taxon>
    </lineage>
</organism>
<feature type="transmembrane region" description="Helical" evidence="1">
    <location>
        <begin position="82"/>
        <end position="104"/>
    </location>
</feature>
<name>A0A9P5PYN7_9AGAR</name>
<evidence type="ECO:0000256" key="1">
    <source>
        <dbReference type="SAM" id="Phobius"/>
    </source>
</evidence>
<accession>A0A9P5PYN7</accession>
<dbReference type="AlphaFoldDB" id="A0A9P5PYN7"/>
<protein>
    <submittedName>
        <fullName evidence="2">Uncharacterized protein</fullName>
    </submittedName>
</protein>
<comment type="caution">
    <text evidence="2">The sequence shown here is derived from an EMBL/GenBank/DDBJ whole genome shotgun (WGS) entry which is preliminary data.</text>
</comment>
<feature type="transmembrane region" description="Helical" evidence="1">
    <location>
        <begin position="52"/>
        <end position="70"/>
    </location>
</feature>
<evidence type="ECO:0000313" key="3">
    <source>
        <dbReference type="Proteomes" id="UP000772434"/>
    </source>
</evidence>
<keyword evidence="1" id="KW-0472">Membrane</keyword>
<keyword evidence="1" id="KW-0812">Transmembrane</keyword>
<reference evidence="2" key="1">
    <citation type="submission" date="2020-11" db="EMBL/GenBank/DDBJ databases">
        <authorList>
            <consortium name="DOE Joint Genome Institute"/>
            <person name="Ahrendt S."/>
            <person name="Riley R."/>
            <person name="Andreopoulos W."/>
            <person name="Labutti K."/>
            <person name="Pangilinan J."/>
            <person name="Ruiz-Duenas F.J."/>
            <person name="Barrasa J.M."/>
            <person name="Sanchez-Garcia M."/>
            <person name="Camarero S."/>
            <person name="Miyauchi S."/>
            <person name="Serrano A."/>
            <person name="Linde D."/>
            <person name="Babiker R."/>
            <person name="Drula E."/>
            <person name="Ayuso-Fernandez I."/>
            <person name="Pacheco R."/>
            <person name="Padilla G."/>
            <person name="Ferreira P."/>
            <person name="Barriuso J."/>
            <person name="Kellner H."/>
            <person name="Castanera R."/>
            <person name="Alfaro M."/>
            <person name="Ramirez L."/>
            <person name="Pisabarro A.G."/>
            <person name="Kuo A."/>
            <person name="Tritt A."/>
            <person name="Lipzen A."/>
            <person name="He G."/>
            <person name="Yan M."/>
            <person name="Ng V."/>
            <person name="Cullen D."/>
            <person name="Martin F."/>
            <person name="Rosso M.-N."/>
            <person name="Henrissat B."/>
            <person name="Hibbett D."/>
            <person name="Martinez A.T."/>
            <person name="Grigoriev I.V."/>
        </authorList>
    </citation>
    <scope>NUCLEOTIDE SEQUENCE</scope>
    <source>
        <strain evidence="2">AH 40177</strain>
    </source>
</reference>
<feature type="transmembrane region" description="Helical" evidence="1">
    <location>
        <begin position="124"/>
        <end position="142"/>
    </location>
</feature>
<keyword evidence="3" id="KW-1185">Reference proteome</keyword>
<gene>
    <name evidence="2" type="ORF">BDP27DRAFT_1446950</name>
</gene>
<feature type="transmembrane region" description="Helical" evidence="1">
    <location>
        <begin position="12"/>
        <end position="32"/>
    </location>
</feature>
<keyword evidence="1" id="KW-1133">Transmembrane helix</keyword>
<dbReference type="EMBL" id="JADNRY010000040">
    <property type="protein sequence ID" value="KAF9070450.1"/>
    <property type="molecule type" value="Genomic_DNA"/>
</dbReference>
<dbReference type="Proteomes" id="UP000772434">
    <property type="component" value="Unassembled WGS sequence"/>
</dbReference>
<proteinExistence type="predicted"/>
<evidence type="ECO:0000313" key="2">
    <source>
        <dbReference type="EMBL" id="KAF9070450.1"/>
    </source>
</evidence>
<feature type="non-terminal residue" evidence="2">
    <location>
        <position position="241"/>
    </location>
</feature>